<gene>
    <name evidence="7" type="ORF">IPOD504_LOCUS15910</name>
</gene>
<evidence type="ECO:0000313" key="7">
    <source>
        <dbReference type="EMBL" id="CAH2074066.1"/>
    </source>
</evidence>
<dbReference type="PANTHER" id="PTHR13563">
    <property type="entry name" value="TRNA (GUANINE-9-) METHYLTRANSFERASE"/>
    <property type="match status" value="1"/>
</dbReference>
<evidence type="ECO:0000256" key="3">
    <source>
        <dbReference type="ARBA" id="ARBA00022679"/>
    </source>
</evidence>
<dbReference type="PANTHER" id="PTHR13563:SF13">
    <property type="entry name" value="TRNA METHYLTRANSFERASE 10 HOMOLOG A"/>
    <property type="match status" value="1"/>
</dbReference>
<dbReference type="EC" id="2.1.1.221" evidence="1"/>
<evidence type="ECO:0000256" key="1">
    <source>
        <dbReference type="ARBA" id="ARBA00012797"/>
    </source>
</evidence>
<evidence type="ECO:0000313" key="8">
    <source>
        <dbReference type="Proteomes" id="UP000837857"/>
    </source>
</evidence>
<dbReference type="PROSITE" id="PS51675">
    <property type="entry name" value="SAM_MT_TRM10"/>
    <property type="match status" value="1"/>
</dbReference>
<protein>
    <recommendedName>
        <fullName evidence="1">tRNA (guanine(9)-N(1))-methyltransferase</fullName>
        <ecNumber evidence="1">2.1.1.221</ecNumber>
    </recommendedName>
</protein>
<dbReference type="InterPro" id="IPR028564">
    <property type="entry name" value="MT_TRM10-typ"/>
</dbReference>
<proteinExistence type="predicted"/>
<keyword evidence="3" id="KW-0808">Transferase</keyword>
<dbReference type="InterPro" id="IPR007356">
    <property type="entry name" value="tRNA_m1G_MeTrfase_euk"/>
</dbReference>
<dbReference type="Gene3D" id="3.40.1280.30">
    <property type="match status" value="1"/>
</dbReference>
<dbReference type="InterPro" id="IPR038459">
    <property type="entry name" value="MT_TRM10-typ_sf"/>
</dbReference>
<evidence type="ECO:0000256" key="2">
    <source>
        <dbReference type="ARBA" id="ARBA00022603"/>
    </source>
</evidence>
<evidence type="ECO:0000256" key="5">
    <source>
        <dbReference type="ARBA" id="ARBA00048434"/>
    </source>
</evidence>
<comment type="catalytic activity">
    <reaction evidence="5">
        <text>guanosine(9) in tRNA + S-adenosyl-L-methionine = N(1)-methylguanosine(9) in tRNA + S-adenosyl-L-homocysteine + H(+)</text>
        <dbReference type="Rhea" id="RHEA:43156"/>
        <dbReference type="Rhea" id="RHEA-COMP:10367"/>
        <dbReference type="Rhea" id="RHEA-COMP:10368"/>
        <dbReference type="ChEBI" id="CHEBI:15378"/>
        <dbReference type="ChEBI" id="CHEBI:57856"/>
        <dbReference type="ChEBI" id="CHEBI:59789"/>
        <dbReference type="ChEBI" id="CHEBI:73542"/>
        <dbReference type="ChEBI" id="CHEBI:74269"/>
        <dbReference type="EC" id="2.1.1.221"/>
    </reaction>
</comment>
<name>A0ABN8J323_9NEOP</name>
<evidence type="ECO:0000256" key="4">
    <source>
        <dbReference type="ARBA" id="ARBA00022691"/>
    </source>
</evidence>
<organism evidence="7 8">
    <name type="scientific">Iphiclides podalirius</name>
    <name type="common">scarce swallowtail</name>
    <dbReference type="NCBI Taxonomy" id="110791"/>
    <lineage>
        <taxon>Eukaryota</taxon>
        <taxon>Metazoa</taxon>
        <taxon>Ecdysozoa</taxon>
        <taxon>Arthropoda</taxon>
        <taxon>Hexapoda</taxon>
        <taxon>Insecta</taxon>
        <taxon>Pterygota</taxon>
        <taxon>Neoptera</taxon>
        <taxon>Endopterygota</taxon>
        <taxon>Lepidoptera</taxon>
        <taxon>Glossata</taxon>
        <taxon>Ditrysia</taxon>
        <taxon>Papilionoidea</taxon>
        <taxon>Papilionidae</taxon>
        <taxon>Papilioninae</taxon>
        <taxon>Iphiclides</taxon>
    </lineage>
</organism>
<reference evidence="7" key="1">
    <citation type="submission" date="2022-03" db="EMBL/GenBank/DDBJ databases">
        <authorList>
            <person name="Martin H S."/>
        </authorList>
    </citation>
    <scope>NUCLEOTIDE SEQUENCE</scope>
</reference>
<keyword evidence="8" id="KW-1185">Reference proteome</keyword>
<feature type="domain" description="SAM-dependent MTase TRM10-type" evidence="6">
    <location>
        <begin position="1"/>
        <end position="124"/>
    </location>
</feature>
<accession>A0ABN8J323</accession>
<keyword evidence="4" id="KW-0949">S-adenosyl-L-methionine</keyword>
<keyword evidence="2" id="KW-0489">Methyltransferase</keyword>
<dbReference type="EMBL" id="OW152819">
    <property type="protein sequence ID" value="CAH2074066.1"/>
    <property type="molecule type" value="Genomic_DNA"/>
</dbReference>
<feature type="non-terminal residue" evidence="7">
    <location>
        <position position="1"/>
    </location>
</feature>
<dbReference type="Proteomes" id="UP000837857">
    <property type="component" value="Chromosome 7"/>
</dbReference>
<evidence type="ECO:0000259" key="6">
    <source>
        <dbReference type="PROSITE" id="PS51675"/>
    </source>
</evidence>
<sequence length="147" mass="17221">MSRHNGYEHWDIEYHEKRYLELFPKDKLVYLTSESDNIIETFEEDTYYIIGGLVDHNQYKGLCHSIAIEQSIRHCQLPLNKYVNMKTRKVLTIDHVFEIVLKVCEGMSWQEAILKVLPMRKGAHLCNSLKNSSSKEDIINQNTNSTC</sequence>